<name>A0A2R6NJX2_9APHY</name>
<keyword evidence="1" id="KW-0547">Nucleotide-binding</keyword>
<dbReference type="GO" id="GO:0016020">
    <property type="term" value="C:membrane"/>
    <property type="evidence" value="ECO:0007669"/>
    <property type="project" value="TreeGrafter"/>
</dbReference>
<keyword evidence="2" id="KW-0342">GTP-binding</keyword>
<dbReference type="Pfam" id="PF00350">
    <property type="entry name" value="Dynamin_N"/>
    <property type="match status" value="1"/>
</dbReference>
<dbReference type="Proteomes" id="UP000186601">
    <property type="component" value="Unassembled WGS sequence"/>
</dbReference>
<dbReference type="PANTHER" id="PTHR11566">
    <property type="entry name" value="DYNAMIN"/>
    <property type="match status" value="1"/>
</dbReference>
<keyword evidence="6" id="KW-1185">Reference proteome</keyword>
<evidence type="ECO:0000256" key="2">
    <source>
        <dbReference type="ARBA" id="ARBA00023134"/>
    </source>
</evidence>
<dbReference type="GO" id="GO:0016559">
    <property type="term" value="P:peroxisome fission"/>
    <property type="evidence" value="ECO:0007669"/>
    <property type="project" value="TreeGrafter"/>
</dbReference>
<dbReference type="Pfam" id="PF01031">
    <property type="entry name" value="Dynamin_M"/>
    <property type="match status" value="1"/>
</dbReference>
<organism evidence="5 6">
    <name type="scientific">Hermanssonia centrifuga</name>
    <dbReference type="NCBI Taxonomy" id="98765"/>
    <lineage>
        <taxon>Eukaryota</taxon>
        <taxon>Fungi</taxon>
        <taxon>Dikarya</taxon>
        <taxon>Basidiomycota</taxon>
        <taxon>Agaricomycotina</taxon>
        <taxon>Agaricomycetes</taxon>
        <taxon>Polyporales</taxon>
        <taxon>Meruliaceae</taxon>
        <taxon>Hermanssonia</taxon>
    </lineage>
</organism>
<dbReference type="PROSITE" id="PS51718">
    <property type="entry name" value="G_DYNAMIN_2"/>
    <property type="match status" value="1"/>
</dbReference>
<dbReference type="InterPro" id="IPR045063">
    <property type="entry name" value="Dynamin_N"/>
</dbReference>
<dbReference type="EMBL" id="MLYV02001196">
    <property type="protein sequence ID" value="PSR72312.1"/>
    <property type="molecule type" value="Genomic_DNA"/>
</dbReference>
<protein>
    <recommendedName>
        <fullName evidence="7">P-loop containing nucleoside triphosphate hydrolase protein</fullName>
    </recommendedName>
</protein>
<evidence type="ECO:0000259" key="4">
    <source>
        <dbReference type="PROSITE" id="PS51718"/>
    </source>
</evidence>
<comment type="caution">
    <text evidence="5">The sequence shown here is derived from an EMBL/GenBank/DDBJ whole genome shotgun (WGS) entry which is preliminary data.</text>
</comment>
<dbReference type="GO" id="GO:0005739">
    <property type="term" value="C:mitochondrion"/>
    <property type="evidence" value="ECO:0007669"/>
    <property type="project" value="TreeGrafter"/>
</dbReference>
<dbReference type="InterPro" id="IPR000375">
    <property type="entry name" value="Dynamin_stalk"/>
</dbReference>
<dbReference type="PROSITE" id="PS51388">
    <property type="entry name" value="GED"/>
    <property type="match status" value="1"/>
</dbReference>
<dbReference type="SUPFAM" id="SSF52540">
    <property type="entry name" value="P-loop containing nucleoside triphosphate hydrolases"/>
    <property type="match status" value="1"/>
</dbReference>
<dbReference type="SMART" id="SM00053">
    <property type="entry name" value="DYNc"/>
    <property type="match status" value="1"/>
</dbReference>
<dbReference type="InterPro" id="IPR022812">
    <property type="entry name" value="Dynamin"/>
</dbReference>
<evidence type="ECO:0000313" key="5">
    <source>
        <dbReference type="EMBL" id="PSR72312.1"/>
    </source>
</evidence>
<dbReference type="GO" id="GO:0003924">
    <property type="term" value="F:GTPase activity"/>
    <property type="evidence" value="ECO:0007669"/>
    <property type="project" value="InterPro"/>
</dbReference>
<dbReference type="GO" id="GO:0005874">
    <property type="term" value="C:microtubule"/>
    <property type="evidence" value="ECO:0007669"/>
    <property type="project" value="TreeGrafter"/>
</dbReference>
<dbReference type="PANTHER" id="PTHR11566:SF21">
    <property type="entry name" value="DYNAMIN RELATED PROTEIN 1, ISOFORM A"/>
    <property type="match status" value="1"/>
</dbReference>
<dbReference type="InterPro" id="IPR027417">
    <property type="entry name" value="P-loop_NTPase"/>
</dbReference>
<evidence type="ECO:0000313" key="6">
    <source>
        <dbReference type="Proteomes" id="UP000186601"/>
    </source>
</evidence>
<dbReference type="PRINTS" id="PR00195">
    <property type="entry name" value="DYNAMIN"/>
</dbReference>
<evidence type="ECO:0000259" key="3">
    <source>
        <dbReference type="PROSITE" id="PS51388"/>
    </source>
</evidence>
<dbReference type="Gene3D" id="1.20.120.1240">
    <property type="entry name" value="Dynamin, middle domain"/>
    <property type="match status" value="1"/>
</dbReference>
<dbReference type="AlphaFoldDB" id="A0A2R6NJX2"/>
<dbReference type="GO" id="GO:0008017">
    <property type="term" value="F:microtubule binding"/>
    <property type="evidence" value="ECO:0007669"/>
    <property type="project" value="TreeGrafter"/>
</dbReference>
<dbReference type="OrthoDB" id="5061070at2759"/>
<feature type="domain" description="Dynamin-type G" evidence="4">
    <location>
        <begin position="43"/>
        <end position="355"/>
    </location>
</feature>
<dbReference type="GO" id="GO:0048312">
    <property type="term" value="P:intracellular distribution of mitochondria"/>
    <property type="evidence" value="ECO:0007669"/>
    <property type="project" value="TreeGrafter"/>
</dbReference>
<proteinExistence type="predicted"/>
<feature type="domain" description="GED" evidence="3">
    <location>
        <begin position="638"/>
        <end position="731"/>
    </location>
</feature>
<dbReference type="STRING" id="98765.A0A2R6NJX2"/>
<sequence>MVSQADQDTTVPTGDISSSDYAKRTRLLIKLITDLRALGAEADFDLPRIAVIGNQSAGKSSLVEAISRITVPRASGTCTRCPMECRLTYHPGPWQCQVLLRKDTDEYGNKITTKEETFGPPLSNESDLEDMLRRAQLAVLNPSVPSNFFVDFDTSSLKAGEKPPGSSKQLAFSNNVVCMDLHAPDVTDLSFIDLPGIISNVAKGEDPGNIEAVKSMVREHIKGNTLILLTITMRDDIDNQGAAFLAHEEDEKGLRTIGVLTKPDTIQHGEEQAWLRILEGKSHILHHGYFVTKQPSPKELEDKISYDVARQRETEFFENIHPWSGRSDLRKRMGTANLTKELSKLLGNVISHALPGIRTQAKESYHSVRQQLDALPPPPSENPAAELLRLVTEFSAEVEHLIQGRESYERLIQRCRPAYSNFKKLIWSTAPDMRPYEDEDKENMARCYEETAEEESDIGESTSNPVYLKEVRRHIQSSLTRQLPYNVPFSAKVALIERFFKDWESHYLRCFAVVHEATLDELKQLVEHHFGRFTATPLLDHVNSIVEDQVEQCRARTIEKMQWMLELENPPFTNNDHYFSSNRDKYLARYKEVRAPTPALTNIAKVNEALAALAMVGYPGLKQEDLPKLRGTDEYDEELIVMAETSAYFHVSYKRIIDNIPRIIDHDFLRAIGKELQSSLITGLVLGTEQATDRASMYLAEDDQVAYERVYLTEKKKRLDGVLKKLYSFGV</sequence>
<dbReference type="GO" id="GO:0006897">
    <property type="term" value="P:endocytosis"/>
    <property type="evidence" value="ECO:0007669"/>
    <property type="project" value="TreeGrafter"/>
</dbReference>
<evidence type="ECO:0008006" key="7">
    <source>
        <dbReference type="Google" id="ProtNLM"/>
    </source>
</evidence>
<dbReference type="GO" id="GO:0000266">
    <property type="term" value="P:mitochondrial fission"/>
    <property type="evidence" value="ECO:0007669"/>
    <property type="project" value="TreeGrafter"/>
</dbReference>
<dbReference type="InterPro" id="IPR030381">
    <property type="entry name" value="G_DYNAMIN_dom"/>
</dbReference>
<reference evidence="5 6" key="1">
    <citation type="submission" date="2018-02" db="EMBL/GenBank/DDBJ databases">
        <title>Genome sequence of the basidiomycete white-rot fungus Phlebia centrifuga.</title>
        <authorList>
            <person name="Granchi Z."/>
            <person name="Peng M."/>
            <person name="de Vries R.P."/>
            <person name="Hilden K."/>
            <person name="Makela M.R."/>
            <person name="Grigoriev I."/>
            <person name="Riley R."/>
        </authorList>
    </citation>
    <scope>NUCLEOTIDE SEQUENCE [LARGE SCALE GENOMIC DNA]</scope>
    <source>
        <strain evidence="5 6">FBCC195</strain>
    </source>
</reference>
<dbReference type="Gene3D" id="3.40.50.300">
    <property type="entry name" value="P-loop containing nucleotide triphosphate hydrolases"/>
    <property type="match status" value="1"/>
</dbReference>
<evidence type="ECO:0000256" key="1">
    <source>
        <dbReference type="ARBA" id="ARBA00022741"/>
    </source>
</evidence>
<accession>A0A2R6NJX2</accession>
<dbReference type="InterPro" id="IPR001401">
    <property type="entry name" value="Dynamin_GTPase"/>
</dbReference>
<dbReference type="GO" id="GO:0005525">
    <property type="term" value="F:GTP binding"/>
    <property type="evidence" value="ECO:0007669"/>
    <property type="project" value="InterPro"/>
</dbReference>
<gene>
    <name evidence="5" type="ORF">PHLCEN_2v11806</name>
</gene>
<dbReference type="CDD" id="cd08771">
    <property type="entry name" value="DLP_1"/>
    <property type="match status" value="1"/>
</dbReference>
<dbReference type="Pfam" id="PF02212">
    <property type="entry name" value="GED"/>
    <property type="match status" value="1"/>
</dbReference>
<dbReference type="InterPro" id="IPR003130">
    <property type="entry name" value="GED"/>
</dbReference>
<dbReference type="InterPro" id="IPR020850">
    <property type="entry name" value="GED_dom"/>
</dbReference>